<dbReference type="EMBL" id="JBHLWV010000006">
    <property type="protein sequence ID" value="MFC0313581.1"/>
    <property type="molecule type" value="Genomic_DNA"/>
</dbReference>
<reference evidence="1 2" key="1">
    <citation type="submission" date="2024-09" db="EMBL/GenBank/DDBJ databases">
        <authorList>
            <person name="Sun Q."/>
            <person name="Mori K."/>
        </authorList>
    </citation>
    <scope>NUCLEOTIDE SEQUENCE [LARGE SCALE GENOMIC DNA]</scope>
    <source>
        <strain evidence="1 2">CCM 7957</strain>
    </source>
</reference>
<accession>A0ABV6H3X8</accession>
<proteinExistence type="predicted"/>
<sequence>MQFQATLAAAERLLGGSARRGTVLAAVNDLLGAQSSIREVRATAGSVDPLLCVDGAVISAQSDVVTWISVAATNSDRSFTRLYTAVTPVGSHVDAVKAALMAAAELQAAVRTAGEVGEVWMDGSLATPLIALATSLPAVPVEAAAEFAVSLDDLEVVDSVAAYVRLAEQGRLRALPKQDTARAFVDQWAEQLDESAGRWLTMQRDRAVLGAVLQAGTCVMARTAPEVAAVEVSPAKSARLQSVQEQLAAAMGPWRHTSPHVAYVMPKHLDRPIKYEWTMPADSEEGAVAEVGVELAGRLDPLCRGPRMLEPLPQYVVDRHAKESVRYVHQLLMDAVGQQLGARHPELARSYRS</sequence>
<evidence type="ECO:0000313" key="1">
    <source>
        <dbReference type="EMBL" id="MFC0313581.1"/>
    </source>
</evidence>
<keyword evidence="2" id="KW-1185">Reference proteome</keyword>
<dbReference type="Proteomes" id="UP001589783">
    <property type="component" value="Unassembled WGS sequence"/>
</dbReference>
<comment type="caution">
    <text evidence="1">The sequence shown here is derived from an EMBL/GenBank/DDBJ whole genome shotgun (WGS) entry which is preliminary data.</text>
</comment>
<protein>
    <recommendedName>
        <fullName evidence="3">NurA domain-containing protein</fullName>
    </recommendedName>
</protein>
<name>A0ABV6H3X8_9ACTN</name>
<evidence type="ECO:0000313" key="2">
    <source>
        <dbReference type="Proteomes" id="UP001589783"/>
    </source>
</evidence>
<gene>
    <name evidence="1" type="ORF">ACFFJD_01775</name>
</gene>
<organism evidence="1 2">
    <name type="scientific">Gordonia phosphorivorans</name>
    <dbReference type="NCBI Taxonomy" id="1056982"/>
    <lineage>
        <taxon>Bacteria</taxon>
        <taxon>Bacillati</taxon>
        <taxon>Actinomycetota</taxon>
        <taxon>Actinomycetes</taxon>
        <taxon>Mycobacteriales</taxon>
        <taxon>Gordoniaceae</taxon>
        <taxon>Gordonia</taxon>
    </lineage>
</organism>
<evidence type="ECO:0008006" key="3">
    <source>
        <dbReference type="Google" id="ProtNLM"/>
    </source>
</evidence>
<dbReference type="RefSeq" id="WP_382360027.1">
    <property type="nucleotide sequence ID" value="NZ_JBHLWV010000006.1"/>
</dbReference>